<evidence type="ECO:0000256" key="2">
    <source>
        <dbReference type="PROSITE-ProRule" id="PRU00192"/>
    </source>
</evidence>
<reference evidence="6 7" key="1">
    <citation type="submission" date="2016-07" db="EMBL/GenBank/DDBJ databases">
        <title>Pervasive Adenine N6-methylation of Active Genes in Fungi.</title>
        <authorList>
            <consortium name="DOE Joint Genome Institute"/>
            <person name="Mondo S.J."/>
            <person name="Dannebaum R.O."/>
            <person name="Kuo R.C."/>
            <person name="Labutti K."/>
            <person name="Haridas S."/>
            <person name="Kuo A."/>
            <person name="Salamov A."/>
            <person name="Ahrendt S.R."/>
            <person name="Lipzen A."/>
            <person name="Sullivan W."/>
            <person name="Andreopoulos W.B."/>
            <person name="Clum A."/>
            <person name="Lindquist E."/>
            <person name="Daum C."/>
            <person name="Ramamoorthy G.K."/>
            <person name="Gryganskyi A."/>
            <person name="Culley D."/>
            <person name="Magnuson J.K."/>
            <person name="James T.Y."/>
            <person name="O'Malley M.A."/>
            <person name="Stajich J.E."/>
            <person name="Spatafora J.W."/>
            <person name="Visel A."/>
            <person name="Grigoriev I.V."/>
        </authorList>
    </citation>
    <scope>NUCLEOTIDE SEQUENCE [LARGE SCALE GENOMIC DNA]</scope>
    <source>
        <strain evidence="6 7">NRRL 3301</strain>
    </source>
</reference>
<dbReference type="Pfam" id="PF00018">
    <property type="entry name" value="SH3_1"/>
    <property type="match status" value="1"/>
</dbReference>
<feature type="signal peptide" evidence="4">
    <location>
        <begin position="1"/>
        <end position="21"/>
    </location>
</feature>
<evidence type="ECO:0000256" key="4">
    <source>
        <dbReference type="SAM" id="SignalP"/>
    </source>
</evidence>
<dbReference type="OrthoDB" id="2503993at2759"/>
<feature type="chain" id="PRO_5012597701" description="SH3 domain-containing protein" evidence="4">
    <location>
        <begin position="22"/>
        <end position="2042"/>
    </location>
</feature>
<feature type="region of interest" description="Disordered" evidence="3">
    <location>
        <begin position="1454"/>
        <end position="1499"/>
    </location>
</feature>
<feature type="compositionally biased region" description="Polar residues" evidence="3">
    <location>
        <begin position="1827"/>
        <end position="1841"/>
    </location>
</feature>
<feature type="compositionally biased region" description="Pro residues" evidence="3">
    <location>
        <begin position="1603"/>
        <end position="1620"/>
    </location>
</feature>
<evidence type="ECO:0000259" key="5">
    <source>
        <dbReference type="PROSITE" id="PS50002"/>
    </source>
</evidence>
<dbReference type="SUPFAM" id="SSF50044">
    <property type="entry name" value="SH3-domain"/>
    <property type="match status" value="1"/>
</dbReference>
<dbReference type="InterPro" id="IPR048266">
    <property type="entry name" value="Rax2-like_second"/>
</dbReference>
<feature type="region of interest" description="Disordered" evidence="3">
    <location>
        <begin position="1593"/>
        <end position="1625"/>
    </location>
</feature>
<accession>A0A1X2GKE5</accession>
<dbReference type="Gene3D" id="2.120.10.80">
    <property type="entry name" value="Kelch-type beta propeller"/>
    <property type="match status" value="1"/>
</dbReference>
<dbReference type="InterPro" id="IPR015915">
    <property type="entry name" value="Kelch-typ_b-propeller"/>
</dbReference>
<feature type="region of interest" description="Disordered" evidence="3">
    <location>
        <begin position="1265"/>
        <end position="1285"/>
    </location>
</feature>
<dbReference type="PRINTS" id="PR00452">
    <property type="entry name" value="SH3DOMAIN"/>
</dbReference>
<dbReference type="PANTHER" id="PTHR31778:SF2">
    <property type="entry name" value="BUD SITE SELECTION PROTEIN RAX2"/>
    <property type="match status" value="1"/>
</dbReference>
<evidence type="ECO:0000256" key="3">
    <source>
        <dbReference type="SAM" id="MobiDB-lite"/>
    </source>
</evidence>
<comment type="caution">
    <text evidence="6">The sequence shown here is derived from an EMBL/GenBank/DDBJ whole genome shotgun (WGS) entry which is preliminary data.</text>
</comment>
<dbReference type="PROSITE" id="PS50002">
    <property type="entry name" value="SH3"/>
    <property type="match status" value="1"/>
</dbReference>
<dbReference type="InterPro" id="IPR048265">
    <property type="entry name" value="Rax2-like_third"/>
</dbReference>
<protein>
    <recommendedName>
        <fullName evidence="5">SH3 domain-containing protein</fullName>
    </recommendedName>
</protein>
<feature type="compositionally biased region" description="Polar residues" evidence="3">
    <location>
        <begin position="1863"/>
        <end position="1873"/>
    </location>
</feature>
<dbReference type="Pfam" id="PF20842">
    <property type="entry name" value="Rax2_2"/>
    <property type="match status" value="1"/>
</dbReference>
<proteinExistence type="predicted"/>
<keyword evidence="7" id="KW-1185">Reference proteome</keyword>
<evidence type="ECO:0000313" key="6">
    <source>
        <dbReference type="EMBL" id="ORX56156.1"/>
    </source>
</evidence>
<dbReference type="GO" id="GO:1902929">
    <property type="term" value="C:plasma membrane of growing cell tip"/>
    <property type="evidence" value="ECO:0007669"/>
    <property type="project" value="TreeGrafter"/>
</dbReference>
<keyword evidence="1 2" id="KW-0728">SH3 domain</keyword>
<dbReference type="EMBL" id="MCGT01000010">
    <property type="protein sequence ID" value="ORX56156.1"/>
    <property type="molecule type" value="Genomic_DNA"/>
</dbReference>
<feature type="region of interest" description="Disordered" evidence="3">
    <location>
        <begin position="1804"/>
        <end position="1841"/>
    </location>
</feature>
<dbReference type="SMART" id="SM00326">
    <property type="entry name" value="SH3"/>
    <property type="match status" value="1"/>
</dbReference>
<dbReference type="Proteomes" id="UP000242146">
    <property type="component" value="Unassembled WGS sequence"/>
</dbReference>
<evidence type="ECO:0000256" key="1">
    <source>
        <dbReference type="ARBA" id="ARBA00022443"/>
    </source>
</evidence>
<gene>
    <name evidence="6" type="ORF">DM01DRAFT_300399</name>
</gene>
<feature type="domain" description="SH3" evidence="5">
    <location>
        <begin position="1969"/>
        <end position="2039"/>
    </location>
</feature>
<dbReference type="CDD" id="cd00174">
    <property type="entry name" value="SH3"/>
    <property type="match status" value="1"/>
</dbReference>
<dbReference type="SUPFAM" id="SSF117281">
    <property type="entry name" value="Kelch motif"/>
    <property type="match status" value="1"/>
</dbReference>
<keyword evidence="4" id="KW-0732">Signal</keyword>
<feature type="region of interest" description="Disordered" evidence="3">
    <location>
        <begin position="1854"/>
        <end position="1889"/>
    </location>
</feature>
<name>A0A1X2GKE5_9FUNG</name>
<organism evidence="6 7">
    <name type="scientific">Hesseltinella vesiculosa</name>
    <dbReference type="NCBI Taxonomy" id="101127"/>
    <lineage>
        <taxon>Eukaryota</taxon>
        <taxon>Fungi</taxon>
        <taxon>Fungi incertae sedis</taxon>
        <taxon>Mucoromycota</taxon>
        <taxon>Mucoromycotina</taxon>
        <taxon>Mucoromycetes</taxon>
        <taxon>Mucorales</taxon>
        <taxon>Cunninghamellaceae</taxon>
        <taxon>Hesseltinella</taxon>
    </lineage>
</organism>
<dbReference type="PANTHER" id="PTHR31778">
    <property type="entry name" value="BUD SITE SELECTION PROTEIN RAX2"/>
    <property type="match status" value="1"/>
</dbReference>
<feature type="compositionally biased region" description="Low complexity" evidence="3">
    <location>
        <begin position="1457"/>
        <end position="1469"/>
    </location>
</feature>
<dbReference type="Gene3D" id="2.30.30.40">
    <property type="entry name" value="SH3 Domains"/>
    <property type="match status" value="1"/>
</dbReference>
<dbReference type="STRING" id="101127.A0A1X2GKE5"/>
<evidence type="ECO:0000313" key="7">
    <source>
        <dbReference type="Proteomes" id="UP000242146"/>
    </source>
</evidence>
<dbReference type="InterPro" id="IPR036028">
    <property type="entry name" value="SH3-like_dom_sf"/>
</dbReference>
<sequence length="2042" mass="217807">MLRLTRLASLFTLLLCHVIDAHKVDTSSILDLTSLEQMGVAGWYDGISLYTDTQQTTSLLANTSSALMYKPTTDAFTALATTSINGTIYASCLIGADLYVGGSFQSLNGVNVSNIARLTLSTSNNNDVTPKVMPLGLGVDGTVYTMYCDAQQIQVGGQFLAPMSPSPAWSKSLSQYGGNIAVWSISTNNWTAVPWKGVNGPVYAIEKLADGSFYYAGNFDATADDESMYAPASQPINLQSPTTLAASGSDPNYNDPTEIVCANLDKQPWLLSDNTPGYWQATFPYFITPKLFRIANTHYNGRGTDQFGIVANITTNEYLNLTYIDPSVGKLVTCSNNCTMSHDPAIAYQDFLVVGNPGITGTVRIDVISWYGLGGGLANVEVYQSEIIVHADGIGNSPQCSTSDPNFLQSSVYTTGTWKKSLADYIHYLTSTFPASKLKNNDNTVKFTPVLAESGNYTVIIHTPGCQSNCNQRTKVDVEFAFAPGAPSHTVTVDQKTPTDTYTTLYTGYVNATSSSFTPFVHLSTSPSANTPTNGNVQVVASFVQWVKQGSLSSLSGVLKYQPNPVNITAPHAISWSNLAQPLPSGAQINALESVNGDLYLGGNFSFASPNITYKNIVRMDGASGQLSALPQAGLNGAVNALIHNGTDLYVGGSFDNSATPASGNTVSKNIVKYSPTSASWSNVGGGVNNPVLALTASAPLRGNTSLILVSGNFNGLYDSQSISIANETFGNAWWDGSAWISQLNQPFLAGIVYGSGLWQQMPYYLGTLQGAQRFSSVGFTFMNNQSTSLSSLPFAPVFSGTYDHVTAGAFWNDPSNNNASTVIVGGSFTLQPPTGANNASAVIKNVALYQNGQWHGIGAEQWQGTIHTMIVVANQLFIGGQFSSSTKGSNSFAIYNLANRTFVPIPDLHTSDGSPTIVNVIKYSETDGNVIVGGNFSTSGSLSCSGVCLLDIKEYQWNNIGDGVHGNVTDMVFIDNKLVVAGNVSLSSGSVVPVAAYDYSTSTWDALSWDTSDTGLPGSCNAVSFDNSTGTTYLAGRTNTTGAYVRTWNGQQVSPLGLDFGPGSQIQQLIVVPTKNNSITSDLLGNGNAMLLATGYLNLNTTGNVSAALYNGTNWIPFLATSTMNGGSGLFSKIFFKSYSMLVHNTHYLPTPLVILASIGSGMACTLVLVVGALAVMFIKRRQDAKAGVTQPATYYGKQPQRPESLLALLDSPNGKAMAHLRSSLEPNQMMEQKTNFGLAEAESNPRGWLGAATGALAAAGIASAAHQHHEKPTYSGLPPPQAAHVFNEKDASVYEMSRNMSPSRLSSNNPYRNSSSDIVGMAIAPAPHFTRYDHQPSATATTDHQQFKPVTMMADSSQRDHHEPQQLDGVFKGDVHWTTTGMDDTSFTTVDNARPSGYFDDPFHDQPQDTTQPRTTLTDMAMKVSLSQVEQLSPEMVRWASTGDHAQASAEQILVSSVKKSPPESSSNAMSFLNQPPPSSVSPNHTVVPPVPLDHQASPNTVQWTHLGATAAAMGAATVVAVDHVTKDTAKPSSAASAMATANVAPIDRVTKDASKPASSASPSAVQWTHLDASANAMATATVVAVDRATKDMTHSSSSPALPPLSTLPPSAPPPIPPTATHNTVKSVNVSVPTATYGSIKTTSVETPTAKYNNVKTININAPTSTLDHFETTDANPPTATYNNVKTTNINAATATIAALANDSTSRDRKEGLALEQEKSVRWTNNNVAHAQDTLQLKPVTYSMYSEYSLAEDSMYDMPTKTSNDFSTDPDIIRWISSTADQEQPTSAAHNENTVLETSLPAAGPAAKHQPSKASHAKSPPLSQPEPSTQPADSSFVSNFRWSDIVKDDEAIETMKEPPRHTTSNKRSPSSGKKHQRDQPPNSGDTSFAAEQVTADIPLAAKGGNPANPLDGRAASKKMLQDYLATRPAPVDASKKRLKYRSQFTEAMRQALENNGAGDDLSKCAEDHPYLYVAKFDFNAREEGELGFEKGDPIIVIDAEDDIWWLGYRDAKDTQGGDNAILQQGVFPSNYVERASTLPQ</sequence>
<dbReference type="Pfam" id="PF20843">
    <property type="entry name" value="Rax2_3"/>
    <property type="match status" value="1"/>
</dbReference>
<dbReference type="Pfam" id="PF12768">
    <property type="entry name" value="Rax2"/>
    <property type="match status" value="1"/>
</dbReference>
<dbReference type="InterPro" id="IPR024982">
    <property type="entry name" value="Rax2-like_C"/>
</dbReference>
<dbReference type="InterPro" id="IPR001452">
    <property type="entry name" value="SH3_domain"/>
</dbReference>